<dbReference type="Proteomes" id="UP000824243">
    <property type="component" value="Unassembled WGS sequence"/>
</dbReference>
<organism evidence="3 4">
    <name type="scientific">Candidatus Mediterraneibacter caccavium</name>
    <dbReference type="NCBI Taxonomy" id="2838661"/>
    <lineage>
        <taxon>Bacteria</taxon>
        <taxon>Bacillati</taxon>
        <taxon>Bacillota</taxon>
        <taxon>Clostridia</taxon>
        <taxon>Lachnospirales</taxon>
        <taxon>Lachnospiraceae</taxon>
        <taxon>Mediterraneibacter</taxon>
    </lineage>
</organism>
<name>A0A9D1VZ07_9FIRM</name>
<proteinExistence type="predicted"/>
<reference evidence="3" key="1">
    <citation type="journal article" date="2021" name="PeerJ">
        <title>Extensive microbial diversity within the chicken gut microbiome revealed by metagenomics and culture.</title>
        <authorList>
            <person name="Gilroy R."/>
            <person name="Ravi A."/>
            <person name="Getino M."/>
            <person name="Pursley I."/>
            <person name="Horton D.L."/>
            <person name="Alikhan N.F."/>
            <person name="Baker D."/>
            <person name="Gharbi K."/>
            <person name="Hall N."/>
            <person name="Watson M."/>
            <person name="Adriaenssens E.M."/>
            <person name="Foster-Nyarko E."/>
            <person name="Jarju S."/>
            <person name="Secka A."/>
            <person name="Antonio M."/>
            <person name="Oren A."/>
            <person name="Chaudhuri R.R."/>
            <person name="La Ragione R."/>
            <person name="Hildebrand F."/>
            <person name="Pallen M.J."/>
        </authorList>
    </citation>
    <scope>NUCLEOTIDE SEQUENCE</scope>
    <source>
        <strain evidence="3">ChiSjej5B23-15282</strain>
    </source>
</reference>
<dbReference type="InterPro" id="IPR008991">
    <property type="entry name" value="Translation_prot_SH3-like_sf"/>
</dbReference>
<dbReference type="EMBL" id="DXFA01000165">
    <property type="protein sequence ID" value="HIX49275.1"/>
    <property type="molecule type" value="Genomic_DNA"/>
</dbReference>
<keyword evidence="1" id="KW-0689">Ribosomal protein</keyword>
<evidence type="ECO:0000256" key="1">
    <source>
        <dbReference type="ARBA" id="ARBA00022980"/>
    </source>
</evidence>
<gene>
    <name evidence="3" type="ORF">H9981_09760</name>
</gene>
<dbReference type="GO" id="GO:0005840">
    <property type="term" value="C:ribosome"/>
    <property type="evidence" value="ECO:0007669"/>
    <property type="project" value="UniProtKB-KW"/>
</dbReference>
<sequence>MEMGPGTLVRSKAGRDRGALYAVIRSDEKYVYVADGERFPLCRMKRKNRKHLQPIYKVRLEAAPDDEALRDAVRKYKEAM</sequence>
<dbReference type="SUPFAM" id="SSF50104">
    <property type="entry name" value="Translation proteins SH3-like domain"/>
    <property type="match status" value="1"/>
</dbReference>
<dbReference type="CDD" id="cd06088">
    <property type="entry name" value="KOW_RPL14"/>
    <property type="match status" value="1"/>
</dbReference>
<protein>
    <submittedName>
        <fullName evidence="3">KOW domain-containing RNA-binding protein</fullName>
    </submittedName>
</protein>
<accession>A0A9D1VZ07</accession>
<dbReference type="InterPro" id="IPR041985">
    <property type="entry name" value="Ribosomal_eL14_KOW"/>
</dbReference>
<evidence type="ECO:0000313" key="4">
    <source>
        <dbReference type="Proteomes" id="UP000824243"/>
    </source>
</evidence>
<evidence type="ECO:0000256" key="2">
    <source>
        <dbReference type="ARBA" id="ARBA00023274"/>
    </source>
</evidence>
<comment type="caution">
    <text evidence="3">The sequence shown here is derived from an EMBL/GenBank/DDBJ whole genome shotgun (WGS) entry which is preliminary data.</text>
</comment>
<reference evidence="3" key="2">
    <citation type="submission" date="2021-04" db="EMBL/GenBank/DDBJ databases">
        <authorList>
            <person name="Gilroy R."/>
        </authorList>
    </citation>
    <scope>NUCLEOTIDE SEQUENCE</scope>
    <source>
        <strain evidence="3">ChiSjej5B23-15282</strain>
    </source>
</reference>
<dbReference type="GO" id="GO:1990904">
    <property type="term" value="C:ribonucleoprotein complex"/>
    <property type="evidence" value="ECO:0007669"/>
    <property type="project" value="UniProtKB-KW"/>
</dbReference>
<dbReference type="AlphaFoldDB" id="A0A9D1VZ07"/>
<keyword evidence="2" id="KW-0687">Ribonucleoprotein</keyword>
<evidence type="ECO:0000313" key="3">
    <source>
        <dbReference type="EMBL" id="HIX49275.1"/>
    </source>
</evidence>